<dbReference type="Proteomes" id="UP001434883">
    <property type="component" value="Unassembled WGS sequence"/>
</dbReference>
<reference evidence="2 3" key="1">
    <citation type="submission" date="2021-06" db="EMBL/GenBank/DDBJ databases">
        <authorList>
            <person name="Palmer J.M."/>
        </authorList>
    </citation>
    <scope>NUCLEOTIDE SEQUENCE [LARGE SCALE GENOMIC DNA]</scope>
    <source>
        <strain evidence="2 3">XC_2019</strain>
        <tissue evidence="2">Muscle</tissue>
    </source>
</reference>
<proteinExistence type="predicted"/>
<organism evidence="2 3">
    <name type="scientific">Xenoophorus captivus</name>
    <dbReference type="NCBI Taxonomy" id="1517983"/>
    <lineage>
        <taxon>Eukaryota</taxon>
        <taxon>Metazoa</taxon>
        <taxon>Chordata</taxon>
        <taxon>Craniata</taxon>
        <taxon>Vertebrata</taxon>
        <taxon>Euteleostomi</taxon>
        <taxon>Actinopterygii</taxon>
        <taxon>Neopterygii</taxon>
        <taxon>Teleostei</taxon>
        <taxon>Neoteleostei</taxon>
        <taxon>Acanthomorphata</taxon>
        <taxon>Ovalentaria</taxon>
        <taxon>Atherinomorphae</taxon>
        <taxon>Cyprinodontiformes</taxon>
        <taxon>Goodeidae</taxon>
        <taxon>Xenoophorus</taxon>
    </lineage>
</organism>
<protein>
    <submittedName>
        <fullName evidence="2">Uncharacterized protein</fullName>
    </submittedName>
</protein>
<gene>
    <name evidence="2" type="ORF">XENOCAPTIV_006816</name>
</gene>
<dbReference type="EMBL" id="JAHRIN010018568">
    <property type="protein sequence ID" value="MEQ2198045.1"/>
    <property type="molecule type" value="Genomic_DNA"/>
</dbReference>
<evidence type="ECO:0000256" key="1">
    <source>
        <dbReference type="SAM" id="MobiDB-lite"/>
    </source>
</evidence>
<evidence type="ECO:0000313" key="3">
    <source>
        <dbReference type="Proteomes" id="UP001434883"/>
    </source>
</evidence>
<feature type="region of interest" description="Disordered" evidence="1">
    <location>
        <begin position="32"/>
        <end position="75"/>
    </location>
</feature>
<comment type="caution">
    <text evidence="2">The sequence shown here is derived from an EMBL/GenBank/DDBJ whole genome shotgun (WGS) entry which is preliminary data.</text>
</comment>
<accession>A0ABV0QQE4</accession>
<evidence type="ECO:0000313" key="2">
    <source>
        <dbReference type="EMBL" id="MEQ2198045.1"/>
    </source>
</evidence>
<feature type="compositionally biased region" description="Basic and acidic residues" evidence="1">
    <location>
        <begin position="41"/>
        <end position="59"/>
    </location>
</feature>
<name>A0ABV0QQE4_9TELE</name>
<sequence length="138" mass="14708">MVRALIPGSLSSFPGINPPIICTLREGGKETHKGLTNPLLPRDRGDIQKQGRKNAERGRGLKKKSSQSLVSPRLSDRALQLSEQSAALCPSAVHTASQQGERGMNECRGGDETGRVGVSRVILQVAVPYSHLRVSSGG</sequence>
<keyword evidence="3" id="KW-1185">Reference proteome</keyword>